<feature type="transmembrane region" description="Helical" evidence="16">
    <location>
        <begin position="250"/>
        <end position="278"/>
    </location>
</feature>
<feature type="transmembrane region" description="Helical" evidence="16">
    <location>
        <begin position="20"/>
        <end position="40"/>
    </location>
</feature>
<feature type="domain" description="NADH:quinone oxidoreductase/Mrp antiporter transmembrane" evidence="17">
    <location>
        <begin position="107"/>
        <end position="399"/>
    </location>
</feature>
<feature type="transmembrane region" description="Helical" evidence="16">
    <location>
        <begin position="111"/>
        <end position="132"/>
    </location>
</feature>
<dbReference type="GO" id="GO:0003954">
    <property type="term" value="F:NADH dehydrogenase activity"/>
    <property type="evidence" value="ECO:0007669"/>
    <property type="project" value="TreeGrafter"/>
</dbReference>
<feature type="transmembrane region" description="Helical" evidence="16">
    <location>
        <begin position="144"/>
        <end position="165"/>
    </location>
</feature>
<feature type="transmembrane region" description="Helical" evidence="16">
    <location>
        <begin position="52"/>
        <end position="74"/>
    </location>
</feature>
<feature type="transmembrane region" description="Helical" evidence="16">
    <location>
        <begin position="225"/>
        <end position="244"/>
    </location>
</feature>
<name>A0A2P0VPK7_9VEST</name>
<gene>
    <name evidence="19" type="primary">nad4</name>
</gene>
<evidence type="ECO:0000256" key="11">
    <source>
        <dbReference type="ARBA" id="ARBA00023027"/>
    </source>
</evidence>
<dbReference type="InterPro" id="IPR000260">
    <property type="entry name" value="NADH4_N"/>
</dbReference>
<evidence type="ECO:0000256" key="3">
    <source>
        <dbReference type="ARBA" id="ARBA00012944"/>
    </source>
</evidence>
<feature type="transmembrane region" description="Helical" evidence="16">
    <location>
        <begin position="185"/>
        <end position="205"/>
    </location>
</feature>
<feature type="transmembrane region" description="Helical" evidence="16">
    <location>
        <begin position="350"/>
        <end position="369"/>
    </location>
</feature>
<keyword evidence="10 16" id="KW-1133">Transmembrane helix</keyword>
<feature type="transmembrane region" description="Helical" evidence="16">
    <location>
        <begin position="389"/>
        <end position="411"/>
    </location>
</feature>
<feature type="transmembrane region" description="Helical" evidence="16">
    <location>
        <begin position="86"/>
        <end position="105"/>
    </location>
</feature>
<evidence type="ECO:0000256" key="2">
    <source>
        <dbReference type="ARBA" id="ARBA00009025"/>
    </source>
</evidence>
<evidence type="ECO:0000259" key="18">
    <source>
        <dbReference type="Pfam" id="PF01059"/>
    </source>
</evidence>
<evidence type="ECO:0000256" key="7">
    <source>
        <dbReference type="ARBA" id="ARBA00022692"/>
    </source>
</evidence>
<dbReference type="InterPro" id="IPR001750">
    <property type="entry name" value="ND/Mrp_TM"/>
</dbReference>
<dbReference type="GO" id="GO:0015990">
    <property type="term" value="P:electron transport coupled proton transport"/>
    <property type="evidence" value="ECO:0007669"/>
    <property type="project" value="TreeGrafter"/>
</dbReference>
<evidence type="ECO:0000256" key="12">
    <source>
        <dbReference type="ARBA" id="ARBA00023075"/>
    </source>
</evidence>
<dbReference type="Pfam" id="PF01059">
    <property type="entry name" value="Oxidored_q5_N"/>
    <property type="match status" value="1"/>
</dbReference>
<keyword evidence="14 16" id="KW-0472">Membrane</keyword>
<evidence type="ECO:0000256" key="4">
    <source>
        <dbReference type="ARBA" id="ARBA00021006"/>
    </source>
</evidence>
<evidence type="ECO:0000256" key="9">
    <source>
        <dbReference type="ARBA" id="ARBA00022982"/>
    </source>
</evidence>
<evidence type="ECO:0000256" key="14">
    <source>
        <dbReference type="ARBA" id="ARBA00023136"/>
    </source>
</evidence>
<dbReference type="AlphaFoldDB" id="A0A2P0VPK7"/>
<comment type="catalytic activity">
    <reaction evidence="15 16">
        <text>a ubiquinone + NADH + 5 H(+)(in) = a ubiquinol + NAD(+) + 4 H(+)(out)</text>
        <dbReference type="Rhea" id="RHEA:29091"/>
        <dbReference type="Rhea" id="RHEA-COMP:9565"/>
        <dbReference type="Rhea" id="RHEA-COMP:9566"/>
        <dbReference type="ChEBI" id="CHEBI:15378"/>
        <dbReference type="ChEBI" id="CHEBI:16389"/>
        <dbReference type="ChEBI" id="CHEBI:17976"/>
        <dbReference type="ChEBI" id="CHEBI:57540"/>
        <dbReference type="ChEBI" id="CHEBI:57945"/>
        <dbReference type="EC" id="7.1.1.2"/>
    </reaction>
</comment>
<dbReference type="PANTHER" id="PTHR43507:SF20">
    <property type="entry name" value="NADH-UBIQUINONE OXIDOREDUCTASE CHAIN 4"/>
    <property type="match status" value="1"/>
</dbReference>
<dbReference type="GO" id="GO:0031966">
    <property type="term" value="C:mitochondrial membrane"/>
    <property type="evidence" value="ECO:0007669"/>
    <property type="project" value="UniProtKB-SubCell"/>
</dbReference>
<accession>A0A2P0VPK7</accession>
<evidence type="ECO:0000256" key="15">
    <source>
        <dbReference type="ARBA" id="ARBA00049551"/>
    </source>
</evidence>
<evidence type="ECO:0000259" key="17">
    <source>
        <dbReference type="Pfam" id="PF00361"/>
    </source>
</evidence>
<evidence type="ECO:0000256" key="6">
    <source>
        <dbReference type="ARBA" id="ARBA00022660"/>
    </source>
</evidence>
<evidence type="ECO:0000256" key="5">
    <source>
        <dbReference type="ARBA" id="ARBA00022448"/>
    </source>
</evidence>
<reference evidence="19" key="1">
    <citation type="submission" date="2016-11" db="EMBL/GenBank/DDBJ databases">
        <title>Phylogenetic relationships within the superfamily Trochoidea (Gastropoda: Vetigastropoda) based on mitogenomes.</title>
        <authorList>
            <person name="Uribe J.E."/>
            <person name="Williams S.T."/>
            <person name="Templado J."/>
            <person name="Abalde S."/>
            <person name="Zardoya R."/>
        </authorList>
    </citation>
    <scope>NUCLEOTIDE SEQUENCE</scope>
</reference>
<comment type="subcellular location">
    <subcellularLocation>
        <location evidence="1 16">Mitochondrion membrane</location>
        <topology evidence="1 16">Multi-pass membrane protein</topology>
    </subcellularLocation>
</comment>
<feature type="transmembrane region" description="Helical" evidence="16">
    <location>
        <begin position="423"/>
        <end position="443"/>
    </location>
</feature>
<protein>
    <recommendedName>
        <fullName evidence="4 16">NADH-ubiquinone oxidoreductase chain 4</fullName>
        <ecNumber evidence="3 16">7.1.1.2</ecNumber>
    </recommendedName>
</protein>
<feature type="transmembrane region" description="Helical" evidence="16">
    <location>
        <begin position="285"/>
        <end position="304"/>
    </location>
</feature>
<feature type="domain" description="NADH:ubiquinone oxidoreductase chain 4 N-terminal" evidence="18">
    <location>
        <begin position="2"/>
        <end position="103"/>
    </location>
</feature>
<dbReference type="InterPro" id="IPR003918">
    <property type="entry name" value="NADH_UbQ_OxRdtase"/>
</dbReference>
<keyword evidence="5 16" id="KW-0813">Transport</keyword>
<comment type="similarity">
    <text evidence="2 16">Belongs to the complex I subunit 4 family.</text>
</comment>
<geneLocation type="mitochondrion" evidence="19"/>
<dbReference type="Pfam" id="PF00361">
    <property type="entry name" value="Proton_antipo_M"/>
    <property type="match status" value="1"/>
</dbReference>
<keyword evidence="9 16" id="KW-0249">Electron transport</keyword>
<dbReference type="GO" id="GO:0042773">
    <property type="term" value="P:ATP synthesis coupled electron transport"/>
    <property type="evidence" value="ECO:0007669"/>
    <property type="project" value="InterPro"/>
</dbReference>
<dbReference type="PANTHER" id="PTHR43507">
    <property type="entry name" value="NADH-UBIQUINONE OXIDOREDUCTASE CHAIN 4"/>
    <property type="match status" value="1"/>
</dbReference>
<evidence type="ECO:0000256" key="13">
    <source>
        <dbReference type="ARBA" id="ARBA00023128"/>
    </source>
</evidence>
<dbReference type="GO" id="GO:0008137">
    <property type="term" value="F:NADH dehydrogenase (ubiquinone) activity"/>
    <property type="evidence" value="ECO:0007669"/>
    <property type="project" value="UniProtKB-UniRule"/>
</dbReference>
<evidence type="ECO:0000313" key="19">
    <source>
        <dbReference type="EMBL" id="AUI11294.1"/>
    </source>
</evidence>
<dbReference type="GO" id="GO:0048039">
    <property type="term" value="F:ubiquinone binding"/>
    <property type="evidence" value="ECO:0007669"/>
    <property type="project" value="TreeGrafter"/>
</dbReference>
<keyword evidence="6 16" id="KW-0679">Respiratory chain</keyword>
<dbReference type="PRINTS" id="PR01437">
    <property type="entry name" value="NUOXDRDTASE4"/>
</dbReference>
<evidence type="ECO:0000256" key="16">
    <source>
        <dbReference type="RuleBase" id="RU003297"/>
    </source>
</evidence>
<proteinExistence type="inferred from homology"/>
<keyword evidence="11 16" id="KW-0520">NAD</keyword>
<dbReference type="EMBL" id="KY200881">
    <property type="protein sequence ID" value="AUI11294.1"/>
    <property type="molecule type" value="Genomic_DNA"/>
</dbReference>
<sequence length="460" mass="50767">MLGLMLLNLSLLMSVGKMSWYYRLWGLCVGSFLSVFGLWLGGLSSFGEISWLMVDGLSVSLVALTWWISMLMVVASQSVKGKGNKVPLFTFFVCVLNFILVVTFFCSNVVWFYVFFEASLVPTLALILGWGYQPERLQAGMYMMLYTITASLPLLALILLSVEVFGTGDFMLKSVLMSSGEMVSMWGDGGALSVVFFVGLVAFLVKLPMFSVHLWLPKAHVEAPVAGSMILAGILLKLGGYGLLRMYQYLGFGCLSGLKDILFCFALWGGVITSVICFRQVDLKSLIAYSSVGHMSLMLAGVFSNSSWGWHAALGMMLAHGLCSSALFALANYNYEKSGTRSLVMNKGMLLVCPVLSMWWFLFCVVNMAAPPSINLLSEILVFPSIMFYSVWLLFPLCMMSFLAAVYSLFLYVSTQHGGFSKFIFPFSGMKSGALLLLFLHYFPVNGMIMKSDVICGWVV</sequence>
<keyword evidence="8" id="KW-1278">Translocase</keyword>
<evidence type="ECO:0000256" key="1">
    <source>
        <dbReference type="ARBA" id="ARBA00004225"/>
    </source>
</evidence>
<comment type="function">
    <text evidence="16">Core subunit of the mitochondrial membrane respiratory chain NADH dehydrogenase (Complex I) which catalyzes electron transfer from NADH through the respiratory chain, using ubiquinone as an electron acceptor. Essential for the catalytic activity and assembly of complex I.</text>
</comment>
<evidence type="ECO:0000256" key="8">
    <source>
        <dbReference type="ARBA" id="ARBA00022967"/>
    </source>
</evidence>
<evidence type="ECO:0000256" key="10">
    <source>
        <dbReference type="ARBA" id="ARBA00022989"/>
    </source>
</evidence>
<feature type="transmembrane region" description="Helical" evidence="16">
    <location>
        <begin position="310"/>
        <end position="330"/>
    </location>
</feature>
<keyword evidence="7 16" id="KW-0812">Transmembrane</keyword>
<keyword evidence="13 16" id="KW-0496">Mitochondrion</keyword>
<dbReference type="EC" id="7.1.1.2" evidence="3 16"/>
<keyword evidence="12 16" id="KW-0830">Ubiquinone</keyword>
<organism evidence="19">
    <name type="scientific">Clanculus margaritarius</name>
    <dbReference type="NCBI Taxonomy" id="648588"/>
    <lineage>
        <taxon>Eukaryota</taxon>
        <taxon>Metazoa</taxon>
        <taxon>Spiralia</taxon>
        <taxon>Lophotrochozoa</taxon>
        <taxon>Mollusca</taxon>
        <taxon>Gastropoda</taxon>
        <taxon>Vetigastropoda</taxon>
        <taxon>Trochida</taxon>
        <taxon>Trochoidea</taxon>
        <taxon>Trochidae</taxon>
        <taxon>Trochinae</taxon>
        <taxon>Clanculus</taxon>
    </lineage>
</organism>